<evidence type="ECO:0000256" key="2">
    <source>
        <dbReference type="ARBA" id="ARBA00023002"/>
    </source>
</evidence>
<evidence type="ECO:0000259" key="4">
    <source>
        <dbReference type="Pfam" id="PF00881"/>
    </source>
</evidence>
<dbReference type="AlphaFoldDB" id="A0A7I9V1P1"/>
<feature type="domain" description="Nitroreductase" evidence="4">
    <location>
        <begin position="17"/>
        <end position="79"/>
    </location>
</feature>
<sequence length="218" mass="22917">MWLSMDTSRDELLPLLADRVSASSFDPDHVLDPSSLDLLLQAAGTAPSAGNSQPWSFIVGHRGDWVHDRLVDSLAGSTRAWAPAASVLIANLAQVHVEDSDLEYSEFSRYDLGQAVAHLTVQAAALGLSVHQFRGFDRSAVADAFDVAPHWEVTSMAAVGVAFGATPRVAPTGHASSTPERRSLTAITWARAAPGSAGASGAPGRTRRAAPTRGRPTA</sequence>
<evidence type="ECO:0000256" key="1">
    <source>
        <dbReference type="ARBA" id="ARBA00007118"/>
    </source>
</evidence>
<proteinExistence type="inferred from homology"/>
<dbReference type="SUPFAM" id="SSF55469">
    <property type="entry name" value="FMN-dependent nitroreductase-like"/>
    <property type="match status" value="1"/>
</dbReference>
<dbReference type="Pfam" id="PF00881">
    <property type="entry name" value="Nitroreductase"/>
    <property type="match status" value="1"/>
</dbReference>
<dbReference type="InterPro" id="IPR029479">
    <property type="entry name" value="Nitroreductase"/>
</dbReference>
<name>A0A7I9V1P1_9ACTN</name>
<keyword evidence="2" id="KW-0560">Oxidoreductase</keyword>
<organism evidence="5 6">
    <name type="scientific">Gordonia crocea</name>
    <dbReference type="NCBI Taxonomy" id="589162"/>
    <lineage>
        <taxon>Bacteria</taxon>
        <taxon>Bacillati</taxon>
        <taxon>Actinomycetota</taxon>
        <taxon>Actinomycetes</taxon>
        <taxon>Mycobacteriales</taxon>
        <taxon>Gordoniaceae</taxon>
        <taxon>Gordonia</taxon>
    </lineage>
</organism>
<feature type="region of interest" description="Disordered" evidence="3">
    <location>
        <begin position="193"/>
        <end position="218"/>
    </location>
</feature>
<dbReference type="Proteomes" id="UP000444980">
    <property type="component" value="Unassembled WGS sequence"/>
</dbReference>
<comment type="similarity">
    <text evidence="1">Belongs to the nitroreductase family.</text>
</comment>
<keyword evidence="6" id="KW-1185">Reference proteome</keyword>
<evidence type="ECO:0000313" key="6">
    <source>
        <dbReference type="Proteomes" id="UP000444980"/>
    </source>
</evidence>
<protein>
    <recommendedName>
        <fullName evidence="4">Nitroreductase domain-containing protein</fullName>
    </recommendedName>
</protein>
<evidence type="ECO:0000313" key="5">
    <source>
        <dbReference type="EMBL" id="GED99102.1"/>
    </source>
</evidence>
<dbReference type="Gene3D" id="3.40.109.10">
    <property type="entry name" value="NADH Oxidase"/>
    <property type="match status" value="1"/>
</dbReference>
<comment type="caution">
    <text evidence="5">The sequence shown here is derived from an EMBL/GenBank/DDBJ whole genome shotgun (WGS) entry which is preliminary data.</text>
</comment>
<dbReference type="PANTHER" id="PTHR43673">
    <property type="entry name" value="NAD(P)H NITROREDUCTASE YDGI-RELATED"/>
    <property type="match status" value="1"/>
</dbReference>
<reference evidence="6" key="1">
    <citation type="submission" date="2019-06" db="EMBL/GenBank/DDBJ databases">
        <title>Gordonia isolated from sludge of a wastewater treatment plant.</title>
        <authorList>
            <person name="Tamura T."/>
            <person name="Aoyama K."/>
            <person name="Kang Y."/>
            <person name="Saito S."/>
            <person name="Akiyama N."/>
            <person name="Yazawa K."/>
            <person name="Gonoi T."/>
            <person name="Mikami Y."/>
        </authorList>
    </citation>
    <scope>NUCLEOTIDE SEQUENCE [LARGE SCALE GENOMIC DNA]</scope>
    <source>
        <strain evidence="6">NBRC 107697</strain>
    </source>
</reference>
<dbReference type="GO" id="GO:0016491">
    <property type="term" value="F:oxidoreductase activity"/>
    <property type="evidence" value="ECO:0007669"/>
    <property type="project" value="UniProtKB-KW"/>
</dbReference>
<feature type="compositionally biased region" description="Low complexity" evidence="3">
    <location>
        <begin position="193"/>
        <end position="204"/>
    </location>
</feature>
<dbReference type="EMBL" id="BJOU01000017">
    <property type="protein sequence ID" value="GED99102.1"/>
    <property type="molecule type" value="Genomic_DNA"/>
</dbReference>
<dbReference type="InterPro" id="IPR000415">
    <property type="entry name" value="Nitroreductase-like"/>
</dbReference>
<accession>A0A7I9V1P1</accession>
<dbReference type="PANTHER" id="PTHR43673:SF10">
    <property type="entry name" value="NADH DEHYDROGENASE_NAD(P)H NITROREDUCTASE XCC3605-RELATED"/>
    <property type="match status" value="1"/>
</dbReference>
<evidence type="ECO:0000256" key="3">
    <source>
        <dbReference type="SAM" id="MobiDB-lite"/>
    </source>
</evidence>
<gene>
    <name evidence="5" type="ORF">nbrc107697_31410</name>
</gene>